<dbReference type="Gene3D" id="3.20.20.150">
    <property type="entry name" value="Divalent-metal-dependent TIM barrel enzymes"/>
    <property type="match status" value="1"/>
</dbReference>
<organism evidence="5 6">
    <name type="scientific">Actinomyces slackii</name>
    <dbReference type="NCBI Taxonomy" id="52774"/>
    <lineage>
        <taxon>Bacteria</taxon>
        <taxon>Bacillati</taxon>
        <taxon>Actinomycetota</taxon>
        <taxon>Actinomycetes</taxon>
        <taxon>Actinomycetales</taxon>
        <taxon>Actinomycetaceae</taxon>
        <taxon>Actinomyces</taxon>
    </lineage>
</organism>
<dbReference type="RefSeq" id="WP_051281132.1">
    <property type="nucleotide sequence ID" value="NZ_CBCRWE010000011.1"/>
</dbReference>
<evidence type="ECO:0000256" key="2">
    <source>
        <dbReference type="PIRNR" id="PIRNR006241"/>
    </source>
</evidence>
<feature type="active site" description="Proton donor/acceptor" evidence="3">
    <location>
        <position position="250"/>
    </location>
</feature>
<dbReference type="KEGG" id="asla:NCTC11923_01282"/>
<dbReference type="InterPro" id="IPR050417">
    <property type="entry name" value="Sugar_Epim/Isomerase"/>
</dbReference>
<feature type="domain" description="Xylose isomerase-like TIM barrel" evidence="4">
    <location>
        <begin position="54"/>
        <end position="263"/>
    </location>
</feature>
<dbReference type="Pfam" id="PF01261">
    <property type="entry name" value="AP_endonuc_2"/>
    <property type="match status" value="1"/>
</dbReference>
<dbReference type="InterPro" id="IPR026040">
    <property type="entry name" value="HyI-like"/>
</dbReference>
<reference evidence="5 6" key="1">
    <citation type="submission" date="2018-12" db="EMBL/GenBank/DDBJ databases">
        <authorList>
            <consortium name="Pathogen Informatics"/>
        </authorList>
    </citation>
    <scope>NUCLEOTIDE SEQUENCE [LARGE SCALE GENOMIC DNA]</scope>
    <source>
        <strain evidence="5 6">NCTC11923</strain>
    </source>
</reference>
<accession>A0A3S4UNJ5</accession>
<dbReference type="SUPFAM" id="SSF51658">
    <property type="entry name" value="Xylose isomerase-like"/>
    <property type="match status" value="1"/>
</dbReference>
<name>A0A3S4UNJ5_9ACTO</name>
<dbReference type="EMBL" id="LR134363">
    <property type="protein sequence ID" value="VEG74648.1"/>
    <property type="molecule type" value="Genomic_DNA"/>
</dbReference>
<evidence type="ECO:0000313" key="6">
    <source>
        <dbReference type="Proteomes" id="UP000276899"/>
    </source>
</evidence>
<protein>
    <submittedName>
        <fullName evidence="5">Hydroxypyruvate isomerase</fullName>
    </submittedName>
</protein>
<sequence>MTPISTDPGSAFTLAACAEMILTDLPFAERAQRIAARGLKVEMWDWTTKDLPALAALRADGVEIVSMTGYTQGDLTTDDGAARFLATAEESLRAAEIINCPRLNVHGTGLGEGGIPVVANAHPSPGDWLRAADTLRSLAELGQRAGRVFTLENLNLAVDHPGCPFARAEETRALVAAVASPHLRMNLDLYHAQIGEGNLIELCRDSQEWIGEIQVADVPGRCEPGTGEINYPAIARALAAMGYRGTVAMEAFASQTGEQALDEFIRAFTVEGGQDS</sequence>
<evidence type="ECO:0000259" key="4">
    <source>
        <dbReference type="Pfam" id="PF01261"/>
    </source>
</evidence>
<dbReference type="AlphaFoldDB" id="A0A3S4UNJ5"/>
<evidence type="ECO:0000313" key="5">
    <source>
        <dbReference type="EMBL" id="VEG74648.1"/>
    </source>
</evidence>
<dbReference type="STRING" id="1278298.GCA_000428685_01810"/>
<dbReference type="PANTHER" id="PTHR43489">
    <property type="entry name" value="ISOMERASE"/>
    <property type="match status" value="1"/>
</dbReference>
<feature type="active site" description="Proton donor/acceptor" evidence="3">
    <location>
        <position position="152"/>
    </location>
</feature>
<proteinExistence type="inferred from homology"/>
<gene>
    <name evidence="5" type="primary">ygbM</name>
    <name evidence="5" type="ORF">NCTC11923_01282</name>
</gene>
<dbReference type="InterPro" id="IPR036237">
    <property type="entry name" value="Xyl_isomerase-like_sf"/>
</dbReference>
<dbReference type="PIRSF" id="PIRSF006241">
    <property type="entry name" value="HyI"/>
    <property type="match status" value="1"/>
</dbReference>
<comment type="similarity">
    <text evidence="2">Belongs to the hyi family.</text>
</comment>
<dbReference type="Proteomes" id="UP000276899">
    <property type="component" value="Chromosome"/>
</dbReference>
<dbReference type="GO" id="GO:0016853">
    <property type="term" value="F:isomerase activity"/>
    <property type="evidence" value="ECO:0007669"/>
    <property type="project" value="UniProtKB-KW"/>
</dbReference>
<evidence type="ECO:0000256" key="1">
    <source>
        <dbReference type="ARBA" id="ARBA00023235"/>
    </source>
</evidence>
<keyword evidence="5" id="KW-0670">Pyruvate</keyword>
<dbReference type="InterPro" id="IPR013022">
    <property type="entry name" value="Xyl_isomerase-like_TIM-brl"/>
</dbReference>
<evidence type="ECO:0000256" key="3">
    <source>
        <dbReference type="PIRSR" id="PIRSR006241-50"/>
    </source>
</evidence>
<keyword evidence="1 2" id="KW-0413">Isomerase</keyword>
<keyword evidence="6" id="KW-1185">Reference proteome</keyword>